<evidence type="ECO:0000313" key="3">
    <source>
        <dbReference type="Proteomes" id="UP000315295"/>
    </source>
</evidence>
<evidence type="ECO:0000313" key="2">
    <source>
        <dbReference type="EMBL" id="TQE13936.1"/>
    </source>
</evidence>
<keyword evidence="3" id="KW-1185">Reference proteome</keyword>
<gene>
    <name evidence="2" type="ORF">C1H46_000567</name>
</gene>
<dbReference type="AlphaFoldDB" id="A0A540NSB9"/>
<accession>A0A540NSB9</accession>
<reference evidence="2 3" key="1">
    <citation type="journal article" date="2019" name="G3 (Bethesda)">
        <title>Sequencing of a Wild Apple (Malus baccata) Genome Unravels the Differences Between Cultivated and Wild Apple Species Regarding Disease Resistance and Cold Tolerance.</title>
        <authorList>
            <person name="Chen X."/>
        </authorList>
    </citation>
    <scope>NUCLEOTIDE SEQUENCE [LARGE SCALE GENOMIC DNA]</scope>
    <source>
        <strain evidence="3">cv. Shandingzi</strain>
        <tissue evidence="2">Leaves</tissue>
    </source>
</reference>
<name>A0A540NSB9_MALBA</name>
<organism evidence="2 3">
    <name type="scientific">Malus baccata</name>
    <name type="common">Siberian crab apple</name>
    <name type="synonym">Pyrus baccata</name>
    <dbReference type="NCBI Taxonomy" id="106549"/>
    <lineage>
        <taxon>Eukaryota</taxon>
        <taxon>Viridiplantae</taxon>
        <taxon>Streptophyta</taxon>
        <taxon>Embryophyta</taxon>
        <taxon>Tracheophyta</taxon>
        <taxon>Spermatophyta</taxon>
        <taxon>Magnoliopsida</taxon>
        <taxon>eudicotyledons</taxon>
        <taxon>Gunneridae</taxon>
        <taxon>Pentapetalae</taxon>
        <taxon>rosids</taxon>
        <taxon>fabids</taxon>
        <taxon>Rosales</taxon>
        <taxon>Rosaceae</taxon>
        <taxon>Amygdaloideae</taxon>
        <taxon>Maleae</taxon>
        <taxon>Malus</taxon>
    </lineage>
</organism>
<sequence>MLTNLPTTLDRLISFPRTKLSQTLPCLAFISNDSKLIGSELSRQRSCDSVHPDITYYHQSTTQPRRRSLDPDHSLEKPLRRHETPAIRDFHDVFQQPPTSFRLW</sequence>
<protein>
    <submittedName>
        <fullName evidence="2">Uncharacterized protein</fullName>
    </submittedName>
</protein>
<comment type="caution">
    <text evidence="2">The sequence shown here is derived from an EMBL/GenBank/DDBJ whole genome shotgun (WGS) entry which is preliminary data.</text>
</comment>
<evidence type="ECO:0000256" key="1">
    <source>
        <dbReference type="SAM" id="MobiDB-lite"/>
    </source>
</evidence>
<feature type="region of interest" description="Disordered" evidence="1">
    <location>
        <begin position="57"/>
        <end position="91"/>
    </location>
</feature>
<dbReference type="EMBL" id="VIEB01000008">
    <property type="protein sequence ID" value="TQE13936.1"/>
    <property type="molecule type" value="Genomic_DNA"/>
</dbReference>
<proteinExistence type="predicted"/>
<dbReference type="Proteomes" id="UP000315295">
    <property type="component" value="Unassembled WGS sequence"/>
</dbReference>
<feature type="compositionally biased region" description="Basic and acidic residues" evidence="1">
    <location>
        <begin position="67"/>
        <end position="91"/>
    </location>
</feature>